<organism evidence="1 2">
    <name type="scientific">Bacillus timonensis</name>
    <dbReference type="NCBI Taxonomy" id="1033734"/>
    <lineage>
        <taxon>Bacteria</taxon>
        <taxon>Bacillati</taxon>
        <taxon>Bacillota</taxon>
        <taxon>Bacilli</taxon>
        <taxon>Bacillales</taxon>
        <taxon>Bacillaceae</taxon>
        <taxon>Bacillus</taxon>
    </lineage>
</organism>
<comment type="caution">
    <text evidence="1">The sequence shown here is derived from an EMBL/GenBank/DDBJ whole genome shotgun (WGS) entry which is preliminary data.</text>
</comment>
<dbReference type="RefSeq" id="WP_136381785.1">
    <property type="nucleotide sequence ID" value="NZ_SLUB01000083.1"/>
</dbReference>
<evidence type="ECO:0000313" key="1">
    <source>
        <dbReference type="EMBL" id="THE09375.1"/>
    </source>
</evidence>
<keyword evidence="2" id="KW-1185">Reference proteome</keyword>
<accession>A0A4S3PK78</accession>
<name>A0A4S3PK78_9BACI</name>
<dbReference type="STRING" id="1033734.GCA_000285535_01025"/>
<dbReference type="AlphaFoldDB" id="A0A4S3PK78"/>
<evidence type="ECO:0000313" key="2">
    <source>
        <dbReference type="Proteomes" id="UP000306477"/>
    </source>
</evidence>
<dbReference type="OrthoDB" id="2648027at2"/>
<protein>
    <submittedName>
        <fullName evidence="1">Uncharacterized protein</fullName>
    </submittedName>
</protein>
<dbReference type="Proteomes" id="UP000306477">
    <property type="component" value="Unassembled WGS sequence"/>
</dbReference>
<proteinExistence type="predicted"/>
<reference evidence="1 2" key="1">
    <citation type="journal article" date="2019" name="Indoor Air">
        <title>Impacts of indoor surface finishes on bacterial viability.</title>
        <authorList>
            <person name="Hu J."/>
            <person name="Maamar S.B."/>
            <person name="Glawe A.J."/>
            <person name="Gottel N."/>
            <person name="Gilbert J.A."/>
            <person name="Hartmann E.M."/>
        </authorList>
    </citation>
    <scope>NUCLEOTIDE SEQUENCE [LARGE SCALE GENOMIC DNA]</scope>
    <source>
        <strain evidence="1 2">AF060A6</strain>
    </source>
</reference>
<sequence>MELQKITLMDAYMIETLRSNGISNNEILAQIEQGNVDGWQDLHEHFDFNELLKLAEQDIRSFRSILLEGYKVKYVTFKGLQNLIKLRFGKVKDKDYQLTETSIENLKLNEDQALTLKQMISQNWIFSWDGGTGSLSHR</sequence>
<gene>
    <name evidence="1" type="ORF">E1I69_22600</name>
</gene>
<dbReference type="EMBL" id="SLUB01000083">
    <property type="protein sequence ID" value="THE09375.1"/>
    <property type="molecule type" value="Genomic_DNA"/>
</dbReference>